<evidence type="ECO:0000313" key="2">
    <source>
        <dbReference type="Proteomes" id="UP001325023"/>
    </source>
</evidence>
<accession>A0ACD4XY58</accession>
<name>A0ACD4XY58_PSEFL</name>
<dbReference type="Proteomes" id="UP001325023">
    <property type="component" value="Chromosome"/>
</dbReference>
<keyword evidence="2" id="KW-1185">Reference proteome</keyword>
<keyword evidence="1" id="KW-0808">Transferase</keyword>
<evidence type="ECO:0000313" key="1">
    <source>
        <dbReference type="EMBL" id="WQD73946.1"/>
    </source>
</evidence>
<proteinExistence type="predicted"/>
<protein>
    <submittedName>
        <fullName evidence="1">Nucleotide-diphospho-sugar transferase</fullName>
    </submittedName>
</protein>
<organism evidence="1 2">
    <name type="scientific">Pseudomonas fluorescens</name>
    <dbReference type="NCBI Taxonomy" id="294"/>
    <lineage>
        <taxon>Bacteria</taxon>
        <taxon>Pseudomonadati</taxon>
        <taxon>Pseudomonadota</taxon>
        <taxon>Gammaproteobacteria</taxon>
        <taxon>Pseudomonadales</taxon>
        <taxon>Pseudomonadaceae</taxon>
        <taxon>Pseudomonas</taxon>
    </lineage>
</organism>
<dbReference type="EMBL" id="CP140009">
    <property type="protein sequence ID" value="WQD73946.1"/>
    <property type="molecule type" value="Genomic_DNA"/>
</dbReference>
<gene>
    <name evidence="1" type="ORF">U0037_08260</name>
</gene>
<reference evidence="1" key="1">
    <citation type="submission" date="2023-12" db="EMBL/GenBank/DDBJ databases">
        <title>Genome sequencing and assembly of bacterial species from a model synthetic community.</title>
        <authorList>
            <person name="Hogle S.L."/>
        </authorList>
    </citation>
    <scope>NUCLEOTIDE SEQUENCE</scope>
    <source>
        <strain evidence="1">SBW25</strain>
    </source>
</reference>
<sequence length="407" mass="47313">MFEVSTKNAQFAIFTVCNIAYLPKALVLAESLQKFKHPKLKIYLFDRKTDKVDLEQFYSIAQFVWIEDIGYEGLEQLAFKYDITEFSTSLKPWIALDLLKFSEKVVFLDPDTCLFSSLDRLSELLDEKEIILTPHYITPEPASDLGMMRFGSFNLGFFAVRKTPEAIRFLEWWSDRCLESCYFETQFGLSTDQKWVTIAPCFFPTLYISFDLGYNVAFWNMHERVIDAAEETGYVVNGKYALVFFHFSAFDEKNPQFLSKRPFSTKTKGRKDYMPLVLTYKEALDGYKDKVPNVAYSFDYMSNGDYISPTFRRAYASVLPELPVNHDPFDSSGVVARFGSKNYLLRNNGSYKSTGFGDLKDNRVKLRVINTGLKLALRIFGPNRMMNFSRLFVFLSSFRMNRDMWKL</sequence>